<dbReference type="SUPFAM" id="SSF57756">
    <property type="entry name" value="Retrovirus zinc finger-like domains"/>
    <property type="match status" value="1"/>
</dbReference>
<accession>F0VYK0</accession>
<dbReference type="Pfam" id="PF00098">
    <property type="entry name" value="zf-CCHC"/>
    <property type="match status" value="1"/>
</dbReference>
<evidence type="ECO:0000259" key="4">
    <source>
        <dbReference type="PROSITE" id="PS50158"/>
    </source>
</evidence>
<gene>
    <name evidence="5" type="primary">AlNc14C1G7</name>
    <name evidence="5" type="ORF">ALNC14_000070</name>
</gene>
<dbReference type="InterPro" id="IPR001878">
    <property type="entry name" value="Znf_CCHC"/>
</dbReference>
<proteinExistence type="predicted"/>
<keyword evidence="1" id="KW-0479">Metal-binding</keyword>
<evidence type="ECO:0000256" key="3">
    <source>
        <dbReference type="SAM" id="MobiDB-lite"/>
    </source>
</evidence>
<dbReference type="Gene3D" id="4.10.60.10">
    <property type="entry name" value="Zinc finger, CCHC-type"/>
    <property type="match status" value="1"/>
</dbReference>
<keyword evidence="1" id="KW-0862">Zinc</keyword>
<dbReference type="GO" id="GO:0008270">
    <property type="term" value="F:zinc ion binding"/>
    <property type="evidence" value="ECO:0007669"/>
    <property type="project" value="UniProtKB-KW"/>
</dbReference>
<keyword evidence="1" id="KW-0863">Zinc-finger</keyword>
<protein>
    <submittedName>
        <fullName evidence="5">Uncharacterized protein AlNc14C1G7</fullName>
    </submittedName>
</protein>
<keyword evidence="2" id="KW-0175">Coiled coil</keyword>
<reference evidence="5" key="2">
    <citation type="submission" date="2011-02" db="EMBL/GenBank/DDBJ databases">
        <authorList>
            <person name="MacLean D."/>
        </authorList>
    </citation>
    <scope>NUCLEOTIDE SEQUENCE</scope>
</reference>
<sequence>MSPSGKVTAAEEHRAQSEEEPGHERASSLQEEPRGTQGKLLDLLTDLTERMEASKERQEEQRRLKGHEASVFGSMLGQGRPMSREALEMTPPRLSAWMHWCSGQCRDGAGAAAGFAATLRAATDLPTTATTTYCTRTAELYQGLGRGYLSWGKRFVPQISFAERASVFQWSEDVKVDVLGHHLTGMEERYYKKQVEGWWEEEPTLEHVMQRLLQTFATMITPDQSMKLFTAPKSPKRSWTEHYLYLVALSEACGGADNLAQDNIVHYADPSMRASILSRLNLMRTDYLRQAEELAHFAQSTEFELRWKHFGRDLVNNVHEWRRDVREERKNVWEERRGFRSERRDARKCYKCGKPGHLKAACLERNRERGMSAEVDFVLTVDGPRVDEEYWILDSGWSRHLVMDDKIMEDHEEYVSVCVLRMEDTCA</sequence>
<feature type="coiled-coil region" evidence="2">
    <location>
        <begin position="41"/>
        <end position="70"/>
    </location>
</feature>
<dbReference type="EMBL" id="FR824046">
    <property type="protein sequence ID" value="CCA13864.1"/>
    <property type="molecule type" value="Genomic_DNA"/>
</dbReference>
<dbReference type="PROSITE" id="PS50158">
    <property type="entry name" value="ZF_CCHC"/>
    <property type="match status" value="1"/>
</dbReference>
<feature type="compositionally biased region" description="Basic and acidic residues" evidence="3">
    <location>
        <begin position="9"/>
        <end position="34"/>
    </location>
</feature>
<evidence type="ECO:0000256" key="1">
    <source>
        <dbReference type="PROSITE-ProRule" id="PRU00047"/>
    </source>
</evidence>
<evidence type="ECO:0000313" key="5">
    <source>
        <dbReference type="EMBL" id="CCA13864.1"/>
    </source>
</evidence>
<dbReference type="InterPro" id="IPR036875">
    <property type="entry name" value="Znf_CCHC_sf"/>
</dbReference>
<feature type="domain" description="CCHC-type" evidence="4">
    <location>
        <begin position="347"/>
        <end position="362"/>
    </location>
</feature>
<dbReference type="HOGENOM" id="CLU_052916_0_0_1"/>
<organism evidence="5">
    <name type="scientific">Albugo laibachii Nc14</name>
    <dbReference type="NCBI Taxonomy" id="890382"/>
    <lineage>
        <taxon>Eukaryota</taxon>
        <taxon>Sar</taxon>
        <taxon>Stramenopiles</taxon>
        <taxon>Oomycota</taxon>
        <taxon>Peronosporomycetes</taxon>
        <taxon>Albuginales</taxon>
        <taxon>Albuginaceae</taxon>
        <taxon>Albugo</taxon>
    </lineage>
</organism>
<dbReference type="SMART" id="SM00343">
    <property type="entry name" value="ZnF_C2HC"/>
    <property type="match status" value="1"/>
</dbReference>
<feature type="region of interest" description="Disordered" evidence="3">
    <location>
        <begin position="1"/>
        <end position="41"/>
    </location>
</feature>
<name>F0VYK0_9STRA</name>
<evidence type="ECO:0000256" key="2">
    <source>
        <dbReference type="SAM" id="Coils"/>
    </source>
</evidence>
<reference evidence="5" key="1">
    <citation type="journal article" date="2011" name="PLoS Biol.">
        <title>Gene gain and loss during evolution of obligate parasitism in the white rust pathogen of Arabidopsis thaliana.</title>
        <authorList>
            <person name="Kemen E."/>
            <person name="Gardiner A."/>
            <person name="Schultz-Larsen T."/>
            <person name="Kemen A.C."/>
            <person name="Balmuth A.L."/>
            <person name="Robert-Seilaniantz A."/>
            <person name="Bailey K."/>
            <person name="Holub E."/>
            <person name="Studholme D.J."/>
            <person name="Maclean D."/>
            <person name="Jones J.D."/>
        </authorList>
    </citation>
    <scope>NUCLEOTIDE SEQUENCE</scope>
</reference>
<dbReference type="AlphaFoldDB" id="F0VYK0"/>
<dbReference type="GO" id="GO:0003676">
    <property type="term" value="F:nucleic acid binding"/>
    <property type="evidence" value="ECO:0007669"/>
    <property type="project" value="InterPro"/>
</dbReference>